<dbReference type="EMBL" id="CM008053">
    <property type="protein sequence ID" value="PVH34109.1"/>
    <property type="molecule type" value="Genomic_DNA"/>
</dbReference>
<dbReference type="AlphaFoldDB" id="A0A2T8I8U7"/>
<sequence length="202" mass="22113">MPACRAPSSPPEPSPPHGSAPASGRCPGGCRRSRRARCRSVDCRSRRAPTGTHLSKLARFPQSREHAACALAQLGAPTVPSFFVIHGEGDGDEVNRCSQEDPHGQRARGRSSLSRPFGRLKSSRSCTSRTLSISKRSSPRQGQREMSRGSKMKIAWFIASSKREMLSGGIHTQDCFEQRQMKGLSSSVLVEYVTHVLILQML</sequence>
<accession>A0A2T8I8U7</accession>
<proteinExistence type="predicted"/>
<feature type="region of interest" description="Disordered" evidence="1">
    <location>
        <begin position="93"/>
        <end position="149"/>
    </location>
</feature>
<name>A0A2T8I8U7_9POAL</name>
<dbReference type="Gramene" id="PVH34109">
    <property type="protein sequence ID" value="PVH34109"/>
    <property type="gene ID" value="PAHAL_8G145400"/>
</dbReference>
<feature type="region of interest" description="Disordered" evidence="1">
    <location>
        <begin position="1"/>
        <end position="30"/>
    </location>
</feature>
<dbReference type="Proteomes" id="UP000243499">
    <property type="component" value="Chromosome 8"/>
</dbReference>
<feature type="compositionally biased region" description="Polar residues" evidence="1">
    <location>
        <begin position="123"/>
        <end position="141"/>
    </location>
</feature>
<reference evidence="2" key="1">
    <citation type="submission" date="2018-04" db="EMBL/GenBank/DDBJ databases">
        <title>WGS assembly of Panicum hallii.</title>
        <authorList>
            <person name="Lovell J."/>
            <person name="Jenkins J."/>
            <person name="Lowry D."/>
            <person name="Mamidi S."/>
            <person name="Sreedasyam A."/>
            <person name="Weng X."/>
            <person name="Barry K."/>
            <person name="Bonette J."/>
            <person name="Campitelli B."/>
            <person name="Daum C."/>
            <person name="Gordon S."/>
            <person name="Gould B."/>
            <person name="Lipzen A."/>
            <person name="Macqueen A."/>
            <person name="Palacio-Mejia J."/>
            <person name="Plott C."/>
            <person name="Shakirov E."/>
            <person name="Shu S."/>
            <person name="Yoshinaga Y."/>
            <person name="Zane M."/>
            <person name="Rokhsar D."/>
            <person name="Grimwood J."/>
            <person name="Schmutz J."/>
            <person name="Juenger T."/>
        </authorList>
    </citation>
    <scope>NUCLEOTIDE SEQUENCE [LARGE SCALE GENOMIC DNA]</scope>
    <source>
        <strain evidence="2">FIL2</strain>
    </source>
</reference>
<protein>
    <submittedName>
        <fullName evidence="2">Uncharacterized protein</fullName>
    </submittedName>
</protein>
<feature type="compositionally biased region" description="Pro residues" evidence="1">
    <location>
        <begin position="8"/>
        <end position="18"/>
    </location>
</feature>
<evidence type="ECO:0000313" key="2">
    <source>
        <dbReference type="EMBL" id="PVH34109.1"/>
    </source>
</evidence>
<feature type="compositionally biased region" description="Basic and acidic residues" evidence="1">
    <location>
        <begin position="93"/>
        <end position="104"/>
    </location>
</feature>
<evidence type="ECO:0000256" key="1">
    <source>
        <dbReference type="SAM" id="MobiDB-lite"/>
    </source>
</evidence>
<feature type="compositionally biased region" description="Low complexity" evidence="1">
    <location>
        <begin position="19"/>
        <end position="30"/>
    </location>
</feature>
<gene>
    <name evidence="2" type="ORF">PAHAL_8G145400</name>
</gene>
<organism evidence="2">
    <name type="scientific">Panicum hallii</name>
    <dbReference type="NCBI Taxonomy" id="206008"/>
    <lineage>
        <taxon>Eukaryota</taxon>
        <taxon>Viridiplantae</taxon>
        <taxon>Streptophyta</taxon>
        <taxon>Embryophyta</taxon>
        <taxon>Tracheophyta</taxon>
        <taxon>Spermatophyta</taxon>
        <taxon>Magnoliopsida</taxon>
        <taxon>Liliopsida</taxon>
        <taxon>Poales</taxon>
        <taxon>Poaceae</taxon>
        <taxon>PACMAD clade</taxon>
        <taxon>Panicoideae</taxon>
        <taxon>Panicodae</taxon>
        <taxon>Paniceae</taxon>
        <taxon>Panicinae</taxon>
        <taxon>Panicum</taxon>
        <taxon>Panicum sect. Panicum</taxon>
    </lineage>
</organism>